<keyword evidence="1" id="KW-0560">Oxidoreductase</keyword>
<evidence type="ECO:0000313" key="1">
    <source>
        <dbReference type="EMBL" id="PWJ85543.1"/>
    </source>
</evidence>
<keyword evidence="1" id="KW-0575">Peroxidase</keyword>
<dbReference type="Proteomes" id="UP000245631">
    <property type="component" value="Unassembled WGS sequence"/>
</dbReference>
<dbReference type="SUPFAM" id="SSF69118">
    <property type="entry name" value="AhpD-like"/>
    <property type="match status" value="1"/>
</dbReference>
<dbReference type="GO" id="GO:0004601">
    <property type="term" value="F:peroxidase activity"/>
    <property type="evidence" value="ECO:0007669"/>
    <property type="project" value="UniProtKB-KW"/>
</dbReference>
<gene>
    <name evidence="1" type="ORF">C8D77_12623</name>
</gene>
<reference evidence="1 2" key="1">
    <citation type="submission" date="2018-05" db="EMBL/GenBank/DDBJ databases">
        <title>Genomic Encyclopedia of Type Strains, Phase IV (KMG-IV): sequencing the most valuable type-strain genomes for metagenomic binning, comparative biology and taxonomic classification.</title>
        <authorList>
            <person name="Goeker M."/>
        </authorList>
    </citation>
    <scope>NUCLEOTIDE SEQUENCE [LARGE SCALE GENOMIC DNA]</scope>
    <source>
        <strain evidence="1 2">DSM 2626</strain>
    </source>
</reference>
<protein>
    <submittedName>
        <fullName evidence="1">Putative peroxidase-related enzyme</fullName>
    </submittedName>
</protein>
<dbReference type="EMBL" id="QGGH01000026">
    <property type="protein sequence ID" value="PWJ85543.1"/>
    <property type="molecule type" value="Genomic_DNA"/>
</dbReference>
<dbReference type="RefSeq" id="WP_206438777.1">
    <property type="nucleotide sequence ID" value="NZ_QGGH01000026.1"/>
</dbReference>
<dbReference type="AlphaFoldDB" id="A0A8E3B1C3"/>
<dbReference type="Gene3D" id="1.20.1290.10">
    <property type="entry name" value="AhpD-like"/>
    <property type="match status" value="1"/>
</dbReference>
<name>A0A8E3B1C3_RHILI</name>
<dbReference type="PANTHER" id="PTHR35446">
    <property type="entry name" value="SI:CH211-175M2.5"/>
    <property type="match status" value="1"/>
</dbReference>
<comment type="caution">
    <text evidence="1">The sequence shown here is derived from an EMBL/GenBank/DDBJ whole genome shotgun (WGS) entry which is preliminary data.</text>
</comment>
<organism evidence="1 2">
    <name type="scientific">Rhizobium loti</name>
    <name type="common">Mesorhizobium loti</name>
    <dbReference type="NCBI Taxonomy" id="381"/>
    <lineage>
        <taxon>Bacteria</taxon>
        <taxon>Pseudomonadati</taxon>
        <taxon>Pseudomonadota</taxon>
        <taxon>Alphaproteobacteria</taxon>
        <taxon>Hyphomicrobiales</taxon>
        <taxon>Phyllobacteriaceae</taxon>
        <taxon>Mesorhizobium</taxon>
    </lineage>
</organism>
<dbReference type="GeneID" id="61056348"/>
<dbReference type="PANTHER" id="PTHR35446:SF2">
    <property type="entry name" value="CARBOXYMUCONOLACTONE DECARBOXYLASE-LIKE DOMAIN-CONTAINING PROTEIN"/>
    <property type="match status" value="1"/>
</dbReference>
<sequence>MRLPEIDRGDTITNRLLIGFISMVSGMRLPDAARVAFYHKEFFSTPMGSWTHAAMRGPSPWSVAERELMAAMVAKWNASAFCIGAHGAVAAKTMKRPSVDAVLADFRSAPISPALKATLAFLEIMTLRPMELSAEHAAAALRSGVTEYALQDAIAVATVFNIIARYADALDFAMPSAEEFDRAATMLLKRGYAA</sequence>
<proteinExistence type="predicted"/>
<dbReference type="InterPro" id="IPR029032">
    <property type="entry name" value="AhpD-like"/>
</dbReference>
<evidence type="ECO:0000313" key="2">
    <source>
        <dbReference type="Proteomes" id="UP000245631"/>
    </source>
</evidence>
<accession>A0A8E3B1C3</accession>